<dbReference type="AlphaFoldDB" id="A0A1R2AU01"/>
<evidence type="ECO:0000313" key="1">
    <source>
        <dbReference type="EMBL" id="OMJ67988.1"/>
    </source>
</evidence>
<keyword evidence="2" id="KW-1185">Reference proteome</keyword>
<name>A0A1R2AU01_9CILI</name>
<reference evidence="1 2" key="1">
    <citation type="submission" date="2016-11" db="EMBL/GenBank/DDBJ databases">
        <title>The macronuclear genome of Stentor coeruleus: a giant cell with tiny introns.</title>
        <authorList>
            <person name="Slabodnick M."/>
            <person name="Ruby J.G."/>
            <person name="Reiff S.B."/>
            <person name="Swart E.C."/>
            <person name="Gosai S."/>
            <person name="Prabakaran S."/>
            <person name="Witkowska E."/>
            <person name="Larue G.E."/>
            <person name="Fisher S."/>
            <person name="Freeman R.M."/>
            <person name="Gunawardena J."/>
            <person name="Chu W."/>
            <person name="Stover N.A."/>
            <person name="Gregory B.D."/>
            <person name="Nowacki M."/>
            <person name="Derisi J."/>
            <person name="Roy S.W."/>
            <person name="Marshall W.F."/>
            <person name="Sood P."/>
        </authorList>
    </citation>
    <scope>NUCLEOTIDE SEQUENCE [LARGE SCALE GENOMIC DNA]</scope>
    <source>
        <strain evidence="1">WM001</strain>
    </source>
</reference>
<proteinExistence type="predicted"/>
<comment type="caution">
    <text evidence="1">The sequence shown here is derived from an EMBL/GenBank/DDBJ whole genome shotgun (WGS) entry which is preliminary data.</text>
</comment>
<dbReference type="EMBL" id="MPUH01001404">
    <property type="protein sequence ID" value="OMJ67988.1"/>
    <property type="molecule type" value="Genomic_DNA"/>
</dbReference>
<organism evidence="1 2">
    <name type="scientific">Stentor coeruleus</name>
    <dbReference type="NCBI Taxonomy" id="5963"/>
    <lineage>
        <taxon>Eukaryota</taxon>
        <taxon>Sar</taxon>
        <taxon>Alveolata</taxon>
        <taxon>Ciliophora</taxon>
        <taxon>Postciliodesmatophora</taxon>
        <taxon>Heterotrichea</taxon>
        <taxon>Heterotrichida</taxon>
        <taxon>Stentoridae</taxon>
        <taxon>Stentor</taxon>
    </lineage>
</organism>
<evidence type="ECO:0000313" key="2">
    <source>
        <dbReference type="Proteomes" id="UP000187209"/>
    </source>
</evidence>
<gene>
    <name evidence="1" type="ORF">SteCoe_34692</name>
</gene>
<protein>
    <submittedName>
        <fullName evidence="1">Uncharacterized protein</fullName>
    </submittedName>
</protein>
<sequence>MPSRFSILHDAKAAPVSKPKILPPVNLKQDLKLLLENNFGNLKKEFMIERKFRDISDIPLMPNILKRMGDEHWKWETPNYEILEDANHSEYSDQHDLDHK</sequence>
<dbReference type="Proteomes" id="UP000187209">
    <property type="component" value="Unassembled WGS sequence"/>
</dbReference>
<accession>A0A1R2AU01</accession>